<dbReference type="RefSeq" id="WP_198568254.1">
    <property type="nucleotide sequence ID" value="NZ_CP066167.1"/>
</dbReference>
<dbReference type="EMBL" id="CP066167">
    <property type="protein sequence ID" value="QQD16753.1"/>
    <property type="molecule type" value="Genomic_DNA"/>
</dbReference>
<dbReference type="GO" id="GO:1990281">
    <property type="term" value="C:efflux pump complex"/>
    <property type="evidence" value="ECO:0007669"/>
    <property type="project" value="TreeGrafter"/>
</dbReference>
<name>A0A7T4QXQ9_9GAMM</name>
<sequence length="379" mass="41325">MFLPNLSWNWTALGTALVAVCFCIGSHAAFGDLHPVTVVKVENQPSYQVERLFAGRVVGSQRADIGFEFAGKVVRLNVENGQSVRRGDILAELDTTSLLIEQKELQASKEEVTARLEQIGRDLQRYRSLSEKGYVSQGQLDQLESEQRATRAQINQIDEKLRGVAVRLDKARLIAIFGGEIANVSIEEGVIVKAGQSVMQLVETGQIEAIFGVPGELGRELVLGQSLPVYSKLGQWQAQVLAVSENLDWRTQTRSVRVALPEGIPHVDGETIQLLVPAFRQQKGFWVSQSALLGDVRGTWAVYQVTDQGEHTRIVKRSVRPIYHHDGLVFVSSELKTGDRIVAAGTHRLAPGQAVKVKAAGDPTAAVHSGPAAESANAQ</sequence>
<proteinExistence type="inferred from homology"/>
<dbReference type="SUPFAM" id="SSF111369">
    <property type="entry name" value="HlyD-like secretion proteins"/>
    <property type="match status" value="1"/>
</dbReference>
<keyword evidence="2" id="KW-0175">Coiled coil</keyword>
<dbReference type="PANTHER" id="PTHR30469">
    <property type="entry name" value="MULTIDRUG RESISTANCE PROTEIN MDTA"/>
    <property type="match status" value="1"/>
</dbReference>
<evidence type="ECO:0000313" key="4">
    <source>
        <dbReference type="EMBL" id="QQD16753.1"/>
    </source>
</evidence>
<dbReference type="InterPro" id="IPR006143">
    <property type="entry name" value="RND_pump_MFP"/>
</dbReference>
<keyword evidence="5" id="KW-1185">Reference proteome</keyword>
<dbReference type="InterPro" id="IPR058625">
    <property type="entry name" value="MdtA-like_BSH"/>
</dbReference>
<organism evidence="4 5">
    <name type="scientific">Spongiibacter nanhainus</name>
    <dbReference type="NCBI Taxonomy" id="2794344"/>
    <lineage>
        <taxon>Bacteria</taxon>
        <taxon>Pseudomonadati</taxon>
        <taxon>Pseudomonadota</taxon>
        <taxon>Gammaproteobacteria</taxon>
        <taxon>Cellvibrionales</taxon>
        <taxon>Spongiibacteraceae</taxon>
        <taxon>Spongiibacter</taxon>
    </lineage>
</organism>
<dbReference type="Gene3D" id="2.40.30.170">
    <property type="match status" value="1"/>
</dbReference>
<reference evidence="4 5" key="1">
    <citation type="submission" date="2020-12" db="EMBL/GenBank/DDBJ databases">
        <authorList>
            <person name="Shan Y."/>
        </authorList>
    </citation>
    <scope>NUCLEOTIDE SEQUENCE [LARGE SCALE GENOMIC DNA]</scope>
    <source>
        <strain evidence="5">csc3.9</strain>
    </source>
</reference>
<dbReference type="GO" id="GO:0015562">
    <property type="term" value="F:efflux transmembrane transporter activity"/>
    <property type="evidence" value="ECO:0007669"/>
    <property type="project" value="TreeGrafter"/>
</dbReference>
<dbReference type="Gene3D" id="2.40.50.100">
    <property type="match status" value="1"/>
</dbReference>
<gene>
    <name evidence="4" type="ORF">I6N98_10130</name>
</gene>
<dbReference type="Gene3D" id="2.40.420.20">
    <property type="match status" value="1"/>
</dbReference>
<dbReference type="Gene3D" id="1.10.287.470">
    <property type="entry name" value="Helix hairpin bin"/>
    <property type="match status" value="1"/>
</dbReference>
<feature type="coiled-coil region" evidence="2">
    <location>
        <begin position="102"/>
        <end position="160"/>
    </location>
</feature>
<evidence type="ECO:0000313" key="5">
    <source>
        <dbReference type="Proteomes" id="UP000596063"/>
    </source>
</evidence>
<evidence type="ECO:0000259" key="3">
    <source>
        <dbReference type="Pfam" id="PF25917"/>
    </source>
</evidence>
<dbReference type="Pfam" id="PF25917">
    <property type="entry name" value="BSH_RND"/>
    <property type="match status" value="1"/>
</dbReference>
<dbReference type="PANTHER" id="PTHR30469:SF11">
    <property type="entry name" value="BLL4320 PROTEIN"/>
    <property type="match status" value="1"/>
</dbReference>
<evidence type="ECO:0000256" key="1">
    <source>
        <dbReference type="ARBA" id="ARBA00009477"/>
    </source>
</evidence>
<feature type="domain" description="Multidrug resistance protein MdtA-like barrel-sandwich hybrid" evidence="3">
    <location>
        <begin position="63"/>
        <end position="202"/>
    </location>
</feature>
<protein>
    <submittedName>
        <fullName evidence="4">Efflux RND transporter periplasmic adaptor subunit</fullName>
    </submittedName>
</protein>
<dbReference type="KEGG" id="snan:I6N98_10130"/>
<dbReference type="NCBIfam" id="TIGR01730">
    <property type="entry name" value="RND_mfp"/>
    <property type="match status" value="1"/>
</dbReference>
<dbReference type="AlphaFoldDB" id="A0A7T4QXQ9"/>
<dbReference type="Proteomes" id="UP000596063">
    <property type="component" value="Chromosome"/>
</dbReference>
<evidence type="ECO:0000256" key="2">
    <source>
        <dbReference type="SAM" id="Coils"/>
    </source>
</evidence>
<accession>A0A7T4QXQ9</accession>
<comment type="similarity">
    <text evidence="1">Belongs to the membrane fusion protein (MFP) (TC 8.A.1) family.</text>
</comment>